<keyword evidence="4 5" id="KW-0472">Membrane</keyword>
<dbReference type="GO" id="GO:0016020">
    <property type="term" value="C:membrane"/>
    <property type="evidence" value="ECO:0007669"/>
    <property type="project" value="UniProtKB-SubCell"/>
</dbReference>
<sequence length="257" mass="28473">MRSPVLTDKTAVYLPPRLRARLTARSLAWVYQFRVTVYTYGAVVFQVAGTLSLLLAFAFVAPSAWRQHPRLCFTEGSPSLTFLVPFLAVLCLYCAEKSHPPKVSVLLFYTLINLPPLAVACLCISPFQLLAASLFTLTGFATFTGLALLARDHDIRRQIVLVHVLVTLAFVAALIVISLREGSWYLKVISGISVLIACLALSHFHETALAVRYETPLARTPLAAAKVFLNLVFSLLMVLRILTLRTFLQTYFPVSES</sequence>
<evidence type="ECO:0000313" key="7">
    <source>
        <dbReference type="EMBL" id="QXV67912.1"/>
    </source>
</evidence>
<feature type="transmembrane region" description="Helical" evidence="5">
    <location>
        <begin position="184"/>
        <end position="202"/>
    </location>
</feature>
<dbReference type="Proteomes" id="UP000099188">
    <property type="component" value="Segment"/>
</dbReference>
<dbReference type="OrthoDB" id="32214at10239"/>
<evidence type="ECO:0000256" key="4">
    <source>
        <dbReference type="ARBA" id="ARBA00023136"/>
    </source>
</evidence>
<dbReference type="EMBL" id="MZ151943">
    <property type="protein sequence ID" value="QXV67912.1"/>
    <property type="molecule type" value="Genomic_DNA"/>
</dbReference>
<evidence type="ECO:0000256" key="5">
    <source>
        <dbReference type="SAM" id="Phobius"/>
    </source>
</evidence>
<dbReference type="GeneID" id="935530"/>
<dbReference type="KEGG" id="vg:935530"/>
<reference evidence="7" key="2">
    <citation type="submission" date="2021-05" db="EMBL/GenBank/DDBJ databases">
        <title>Cloning and multi-omic analysis of chimpanzee cytomegalovirus: a resource for comparative functional genomics.</title>
        <authorList>
            <person name="Phan Q.V."/>
        </authorList>
    </citation>
    <scope>NUCLEOTIDE SEQUENCE</scope>
    <source>
        <strain evidence="7">Heberling</strain>
    </source>
</reference>
<accession>Q8QRU4</accession>
<gene>
    <name evidence="6" type="primary">US15</name>
    <name evidence="6" type="ORF">CCMVgp146</name>
</gene>
<feature type="transmembrane region" description="Helical" evidence="5">
    <location>
        <begin position="79"/>
        <end position="95"/>
    </location>
</feature>
<dbReference type="InterPro" id="IPR006214">
    <property type="entry name" value="Bax_inhibitor_1-related"/>
</dbReference>
<dbReference type="Pfam" id="PF01027">
    <property type="entry name" value="Bax1-I"/>
    <property type="match status" value="1"/>
</dbReference>
<evidence type="ECO:0000256" key="3">
    <source>
        <dbReference type="ARBA" id="ARBA00022989"/>
    </source>
</evidence>
<comment type="subcellular location">
    <subcellularLocation>
        <location evidence="1">Membrane</location>
        <topology evidence="1">Multi-pass membrane protein</topology>
    </subcellularLocation>
</comment>
<evidence type="ECO:0000313" key="6">
    <source>
        <dbReference type="EMBL" id="AAM00794.1"/>
    </source>
</evidence>
<dbReference type="RefSeq" id="NP_612788.1">
    <property type="nucleotide sequence ID" value="NC_003521.1"/>
</dbReference>
<protein>
    <submittedName>
        <fullName evidence="6">Membrane protein US15</fullName>
    </submittedName>
</protein>
<name>Q8QRU4_9BETA</name>
<feature type="transmembrane region" description="Helical" evidence="5">
    <location>
        <begin position="35"/>
        <end position="59"/>
    </location>
</feature>
<keyword evidence="2 5" id="KW-0812">Transmembrane</keyword>
<proteinExistence type="predicted"/>
<feature type="transmembrane region" description="Helical" evidence="5">
    <location>
        <begin position="133"/>
        <end position="150"/>
    </location>
</feature>
<keyword evidence="3 5" id="KW-1133">Transmembrane helix</keyword>
<evidence type="ECO:0000256" key="2">
    <source>
        <dbReference type="ARBA" id="ARBA00022692"/>
    </source>
</evidence>
<feature type="transmembrane region" description="Helical" evidence="5">
    <location>
        <begin position="159"/>
        <end position="178"/>
    </location>
</feature>
<feature type="transmembrane region" description="Helical" evidence="5">
    <location>
        <begin position="107"/>
        <end position="127"/>
    </location>
</feature>
<reference evidence="6 8" key="1">
    <citation type="journal article" date="2003" name="J. Gen. Virol.">
        <title>The human cytomegalovirus genome revisited: comparison with the chimpanzee cytomegalovirus genome.</title>
        <authorList>
            <person name="Davison A.J."/>
            <person name="Dolan A."/>
            <person name="Akter P."/>
            <person name="Addison C."/>
            <person name="Dargan D.J."/>
            <person name="Alcendor D.J."/>
            <person name="McGeoch D.J."/>
            <person name="Hayward G.S."/>
        </authorList>
    </citation>
    <scope>NUCLEOTIDE SEQUENCE [LARGE SCALE GENOMIC DNA]</scope>
    <source>
        <strain evidence="6">Heberling</strain>
    </source>
</reference>
<dbReference type="EMBL" id="AF480884">
    <property type="protein sequence ID" value="AAM00794.1"/>
    <property type="molecule type" value="Genomic_DNA"/>
</dbReference>
<keyword evidence="8" id="KW-1185">Reference proteome</keyword>
<organism evidence="6 8">
    <name type="scientific">Panine betaherpesvirus 2</name>
    <name type="common">Chimpanzee cytomegalovirus</name>
    <dbReference type="NCBI Taxonomy" id="188763"/>
    <lineage>
        <taxon>Viruses</taxon>
        <taxon>Duplodnaviria</taxon>
        <taxon>Heunggongvirae</taxon>
        <taxon>Peploviricota</taxon>
        <taxon>Herviviricetes</taxon>
        <taxon>Herpesvirales</taxon>
        <taxon>Orthoherpesviridae</taxon>
        <taxon>Betaherpesvirinae</taxon>
        <taxon>Cytomegalovirus</taxon>
        <taxon>Cytomegalovirus paninebeta2</taxon>
    </lineage>
</organism>
<evidence type="ECO:0000256" key="1">
    <source>
        <dbReference type="ARBA" id="ARBA00004141"/>
    </source>
</evidence>
<evidence type="ECO:0000313" key="8">
    <source>
        <dbReference type="Proteomes" id="UP000099188"/>
    </source>
</evidence>
<feature type="transmembrane region" description="Helical" evidence="5">
    <location>
        <begin position="223"/>
        <end position="242"/>
    </location>
</feature>